<proteinExistence type="predicted"/>
<feature type="region of interest" description="Disordered" evidence="6">
    <location>
        <begin position="1"/>
        <end position="22"/>
    </location>
</feature>
<dbReference type="GO" id="GO:0005886">
    <property type="term" value="C:plasma membrane"/>
    <property type="evidence" value="ECO:0007669"/>
    <property type="project" value="UniProtKB-SubCell"/>
</dbReference>
<evidence type="ECO:0000313" key="9">
    <source>
        <dbReference type="EMBL" id="OYN84737.1"/>
    </source>
</evidence>
<accession>A0A255DZJ1</accession>
<dbReference type="AlphaFoldDB" id="A0A255DZJ1"/>
<keyword evidence="3 7" id="KW-0812">Transmembrane</keyword>
<sequence>MPGIAVDRSPRPGARADHGGGEAMTPGPLIVAGLVALAVWWAQLPATHRLSVAGARDAASGAVVRWPPQRWPVHPDAWPLSIRRSLGIGSGAALGLLTRQLVPMSGAPSWALAVLGGLLVSVSVTVGLGRVVSPAAARRRELVAMQLPTVIELLTAAVEAGLPLQRAVSVVAEVAGAPISEDLAGVARRTALGQRPREAWAVLRGQPAWARVADDLGRAEANGTPAGPLLVRLGEDLREDQRGRLQTAARTVGVRSVLPLMVCFLPAFALVGVVPIVAGAVLAWLS</sequence>
<evidence type="ECO:0000313" key="12">
    <source>
        <dbReference type="Proteomes" id="UP000216533"/>
    </source>
</evidence>
<dbReference type="PANTHER" id="PTHR35007">
    <property type="entry name" value="INTEGRAL MEMBRANE PROTEIN-RELATED"/>
    <property type="match status" value="1"/>
</dbReference>
<feature type="compositionally biased region" description="Basic and acidic residues" evidence="6">
    <location>
        <begin position="8"/>
        <end position="20"/>
    </location>
</feature>
<protein>
    <recommendedName>
        <fullName evidence="8">Type II secretion system protein GspF domain-containing protein</fullName>
    </recommendedName>
</protein>
<feature type="transmembrane region" description="Helical" evidence="7">
    <location>
        <begin position="260"/>
        <end position="285"/>
    </location>
</feature>
<reference evidence="11 12" key="1">
    <citation type="submission" date="2017-07" db="EMBL/GenBank/DDBJ databases">
        <title>Draft whole genome sequences of clinical Proprionibacteriaceae strains.</title>
        <authorList>
            <person name="Bernier A.-M."/>
            <person name="Bernard K."/>
            <person name="Domingo M.-C."/>
        </authorList>
    </citation>
    <scope>NUCLEOTIDE SEQUENCE [LARGE SCALE GENOMIC DNA]</scope>
    <source>
        <strain evidence="10 11">NML 150081</strain>
        <strain evidence="9 12">NML 160184</strain>
    </source>
</reference>
<keyword evidence="5 7" id="KW-0472">Membrane</keyword>
<keyword evidence="4 7" id="KW-1133">Transmembrane helix</keyword>
<feature type="transmembrane region" description="Helical" evidence="7">
    <location>
        <begin position="110"/>
        <end position="132"/>
    </location>
</feature>
<dbReference type="PANTHER" id="PTHR35007:SF3">
    <property type="entry name" value="POSSIBLE CONSERVED ALANINE RICH MEMBRANE PROTEIN"/>
    <property type="match status" value="1"/>
</dbReference>
<evidence type="ECO:0000256" key="6">
    <source>
        <dbReference type="SAM" id="MobiDB-lite"/>
    </source>
</evidence>
<keyword evidence="2" id="KW-1003">Cell membrane</keyword>
<evidence type="ECO:0000313" key="11">
    <source>
        <dbReference type="Proteomes" id="UP000216300"/>
    </source>
</evidence>
<accession>A0A255ET88</accession>
<dbReference type="Proteomes" id="UP000216533">
    <property type="component" value="Unassembled WGS sequence"/>
</dbReference>
<name>A0A255DZJ1_9ACTN</name>
<evidence type="ECO:0000313" key="10">
    <source>
        <dbReference type="EMBL" id="OYN92642.1"/>
    </source>
</evidence>
<dbReference type="Pfam" id="PF00482">
    <property type="entry name" value="T2SSF"/>
    <property type="match status" value="1"/>
</dbReference>
<keyword evidence="11" id="KW-1185">Reference proteome</keyword>
<dbReference type="InterPro" id="IPR018076">
    <property type="entry name" value="T2SS_GspF_dom"/>
</dbReference>
<dbReference type="EMBL" id="NMVI01000027">
    <property type="protein sequence ID" value="OYN84737.1"/>
    <property type="molecule type" value="Genomic_DNA"/>
</dbReference>
<evidence type="ECO:0000256" key="4">
    <source>
        <dbReference type="ARBA" id="ARBA00022989"/>
    </source>
</evidence>
<evidence type="ECO:0000256" key="2">
    <source>
        <dbReference type="ARBA" id="ARBA00022475"/>
    </source>
</evidence>
<evidence type="ECO:0000256" key="3">
    <source>
        <dbReference type="ARBA" id="ARBA00022692"/>
    </source>
</evidence>
<feature type="transmembrane region" description="Helical" evidence="7">
    <location>
        <begin position="21"/>
        <end position="42"/>
    </location>
</feature>
<evidence type="ECO:0000256" key="7">
    <source>
        <dbReference type="SAM" id="Phobius"/>
    </source>
</evidence>
<organism evidence="9 12">
    <name type="scientific">Parenemella sanctibonifatiensis</name>
    <dbReference type="NCBI Taxonomy" id="2016505"/>
    <lineage>
        <taxon>Bacteria</taxon>
        <taxon>Bacillati</taxon>
        <taxon>Actinomycetota</taxon>
        <taxon>Actinomycetes</taxon>
        <taxon>Propionibacteriales</taxon>
        <taxon>Propionibacteriaceae</taxon>
        <taxon>Parenemella</taxon>
    </lineage>
</organism>
<dbReference type="EMBL" id="NMVJ01000001">
    <property type="protein sequence ID" value="OYN92642.1"/>
    <property type="molecule type" value="Genomic_DNA"/>
</dbReference>
<dbReference type="Proteomes" id="UP000216300">
    <property type="component" value="Unassembled WGS sequence"/>
</dbReference>
<evidence type="ECO:0000256" key="5">
    <source>
        <dbReference type="ARBA" id="ARBA00023136"/>
    </source>
</evidence>
<dbReference type="OrthoDB" id="3267562at2"/>
<gene>
    <name evidence="10" type="ORF">CGZ91_03990</name>
    <name evidence="9" type="ORF">CGZ92_12155</name>
</gene>
<evidence type="ECO:0000259" key="8">
    <source>
        <dbReference type="Pfam" id="PF00482"/>
    </source>
</evidence>
<feature type="domain" description="Type II secretion system protein GspF" evidence="8">
    <location>
        <begin position="151"/>
        <end position="273"/>
    </location>
</feature>
<comment type="caution">
    <text evidence="9">The sequence shown here is derived from an EMBL/GenBank/DDBJ whole genome shotgun (WGS) entry which is preliminary data.</text>
</comment>
<comment type="subcellular location">
    <subcellularLocation>
        <location evidence="1">Cell membrane</location>
        <topology evidence="1">Multi-pass membrane protein</topology>
    </subcellularLocation>
</comment>
<evidence type="ECO:0000256" key="1">
    <source>
        <dbReference type="ARBA" id="ARBA00004651"/>
    </source>
</evidence>